<dbReference type="Gene3D" id="3.30.750.140">
    <property type="match status" value="1"/>
</dbReference>
<feature type="domain" description="Flagellar hook-length control protein-like C-terminal" evidence="2">
    <location>
        <begin position="275"/>
        <end position="356"/>
    </location>
</feature>
<keyword evidence="4" id="KW-1185">Reference proteome</keyword>
<dbReference type="InterPro" id="IPR021136">
    <property type="entry name" value="Flagellar_hook_control-like_C"/>
</dbReference>
<reference evidence="3 4" key="1">
    <citation type="submission" date="2024-04" db="EMBL/GenBank/DDBJ databases">
        <title>Draft Genome Sequence of Isolates Cultured from Underwater Hawaii Seamounts in the North Pacific Ocean.</title>
        <authorList>
            <person name="Sharma I."/>
            <person name="Darden B."/>
            <person name="Creggett J."/>
            <person name="Taylor S."/>
            <person name="Grant M.P."/>
            <person name="Scott J."/>
            <person name="Attles S."/>
            <person name="Walker S."/>
            <person name="Johnson G."/>
            <person name="St. Cloud C."/>
        </authorList>
    </citation>
    <scope>NUCLEOTIDE SEQUENCE [LARGE SCALE GENOMIC DNA]</scope>
    <source>
        <strain evidence="3 4">03GJ23</strain>
    </source>
</reference>
<name>A0ABU9MAX8_STUCH</name>
<dbReference type="RefSeq" id="WP_342407540.1">
    <property type="nucleotide sequence ID" value="NZ_JBCFXD010000012.1"/>
</dbReference>
<dbReference type="PANTHER" id="PTHR37533">
    <property type="entry name" value="FLAGELLAR HOOK-LENGTH CONTROL PROTEIN"/>
    <property type="match status" value="1"/>
</dbReference>
<dbReference type="Proteomes" id="UP001467669">
    <property type="component" value="Unassembled WGS sequence"/>
</dbReference>
<evidence type="ECO:0000259" key="2">
    <source>
        <dbReference type="Pfam" id="PF02120"/>
    </source>
</evidence>
<organism evidence="3 4">
    <name type="scientific">Stutzerimonas chloritidismutans</name>
    <name type="common">Pseudomonas chloritidismutans</name>
    <dbReference type="NCBI Taxonomy" id="203192"/>
    <lineage>
        <taxon>Bacteria</taxon>
        <taxon>Pseudomonadati</taxon>
        <taxon>Pseudomonadota</taxon>
        <taxon>Gammaproteobacteria</taxon>
        <taxon>Pseudomonadales</taxon>
        <taxon>Pseudomonadaceae</taxon>
        <taxon>Stutzerimonas</taxon>
    </lineage>
</organism>
<feature type="compositionally biased region" description="Low complexity" evidence="1">
    <location>
        <begin position="357"/>
        <end position="367"/>
    </location>
</feature>
<evidence type="ECO:0000256" key="1">
    <source>
        <dbReference type="SAM" id="MobiDB-lite"/>
    </source>
</evidence>
<dbReference type="PANTHER" id="PTHR37533:SF2">
    <property type="entry name" value="FLAGELLAR HOOK-LENGTH CONTROL PROTEIN"/>
    <property type="match status" value="1"/>
</dbReference>
<dbReference type="InterPro" id="IPR052563">
    <property type="entry name" value="FliK"/>
</dbReference>
<comment type="caution">
    <text evidence="3">The sequence shown here is derived from an EMBL/GenBank/DDBJ whole genome shotgun (WGS) entry which is preliminary data.</text>
</comment>
<dbReference type="InterPro" id="IPR038610">
    <property type="entry name" value="FliK-like_C_sf"/>
</dbReference>
<keyword evidence="3" id="KW-0969">Cilium</keyword>
<dbReference type="EMBL" id="JBCFXD010000012">
    <property type="protein sequence ID" value="MEL7560563.1"/>
    <property type="molecule type" value="Genomic_DNA"/>
</dbReference>
<dbReference type="Pfam" id="PF02120">
    <property type="entry name" value="Flg_hook"/>
    <property type="match status" value="1"/>
</dbReference>
<sequence>MMIQSISATRATAGGESAVPVAARVGQGGQATAGRAMAGDPIRGFGERMLLASSAGDDLSSDIPATALQGPLPLLAAEQGQVLKAGGSASQGSETPQELTPEQWLLGMLDQQVAEIQARDAAQAGTLSGPAQQVLPDTSTTDADALFAGLSGLPPLPQAVSVAHRAEPLDNTLMAAGLQRRAVEISPLAVAMIKPTGEMGIAQPAGVTAPPVDALPTAALESLLEAAEPVEAGDPLAATVERGQATPLQTADRALKLQAPEAKWGEQMLHALRENVDLQIQQKIQSATIRLDPPELGSMEILLSHESGRLNVHLSAANADVARLLQQTSERLRQELVGQHFVQVNVQVGADGGGQQGQQRQRPVPAGEETPLAARPQEQAPERESARAQDVLVTV</sequence>
<protein>
    <submittedName>
        <fullName evidence="3">Flagellar hook-length control protein FliK</fullName>
    </submittedName>
</protein>
<feature type="region of interest" description="Disordered" evidence="1">
    <location>
        <begin position="349"/>
        <end position="395"/>
    </location>
</feature>
<proteinExistence type="predicted"/>
<evidence type="ECO:0000313" key="3">
    <source>
        <dbReference type="EMBL" id="MEL7560563.1"/>
    </source>
</evidence>
<keyword evidence="3" id="KW-0966">Cell projection</keyword>
<accession>A0ABU9MAX8</accession>
<evidence type="ECO:0000313" key="4">
    <source>
        <dbReference type="Proteomes" id="UP001467669"/>
    </source>
</evidence>
<keyword evidence="3" id="KW-0282">Flagellum</keyword>
<gene>
    <name evidence="3" type="ORF">AAGW23_17100</name>
</gene>
<dbReference type="CDD" id="cd17470">
    <property type="entry name" value="T3SS_Flik_C"/>
    <property type="match status" value="1"/>
</dbReference>